<dbReference type="Pfam" id="PF12796">
    <property type="entry name" value="Ank_2"/>
    <property type="match status" value="1"/>
</dbReference>
<dbReference type="PANTHER" id="PTHR28112">
    <property type="entry name" value="SRP-INDEPENDENT TARGETING PROTEIN 3"/>
    <property type="match status" value="1"/>
</dbReference>
<dbReference type="PANTHER" id="PTHR28112:SF1">
    <property type="entry name" value="SRP-INDEPENDENT TARGETING PROTEIN 3"/>
    <property type="match status" value="1"/>
</dbReference>
<dbReference type="AlphaFoldDB" id="A0A7S1Y6W1"/>
<evidence type="ECO:0000313" key="3">
    <source>
        <dbReference type="EMBL" id="CAD9280649.1"/>
    </source>
</evidence>
<dbReference type="SMART" id="SM00248">
    <property type="entry name" value="ANK"/>
    <property type="match status" value="3"/>
</dbReference>
<dbReference type="GO" id="GO:0005783">
    <property type="term" value="C:endoplasmic reticulum"/>
    <property type="evidence" value="ECO:0007669"/>
    <property type="project" value="InterPro"/>
</dbReference>
<dbReference type="EMBL" id="HBGK01018963">
    <property type="protein sequence ID" value="CAD9280649.1"/>
    <property type="molecule type" value="Transcribed_RNA"/>
</dbReference>
<dbReference type="GO" id="GO:0005739">
    <property type="term" value="C:mitochondrion"/>
    <property type="evidence" value="ECO:0007669"/>
    <property type="project" value="TreeGrafter"/>
</dbReference>
<dbReference type="InterPro" id="IPR012098">
    <property type="entry name" value="SND3_fun"/>
</dbReference>
<dbReference type="InterPro" id="IPR036770">
    <property type="entry name" value="Ankyrin_rpt-contain_sf"/>
</dbReference>
<proteinExistence type="predicted"/>
<keyword evidence="2" id="KW-1133">Transmembrane helix</keyword>
<gene>
    <name evidence="3" type="ORF">GOCE00092_LOCUS9559</name>
</gene>
<dbReference type="SUPFAM" id="SSF48403">
    <property type="entry name" value="Ankyrin repeat"/>
    <property type="match status" value="1"/>
</dbReference>
<dbReference type="GO" id="GO:0045047">
    <property type="term" value="P:protein targeting to ER"/>
    <property type="evidence" value="ECO:0007669"/>
    <property type="project" value="InterPro"/>
</dbReference>
<feature type="compositionally biased region" description="Basic and acidic residues" evidence="1">
    <location>
        <begin position="342"/>
        <end position="354"/>
    </location>
</feature>
<dbReference type="Pfam" id="PF10032">
    <property type="entry name" value="Pho88"/>
    <property type="match status" value="1"/>
</dbReference>
<keyword evidence="2" id="KW-0812">Transmembrane</keyword>
<organism evidence="3">
    <name type="scientific">Grammatophora oceanica</name>
    <dbReference type="NCBI Taxonomy" id="210454"/>
    <lineage>
        <taxon>Eukaryota</taxon>
        <taxon>Sar</taxon>
        <taxon>Stramenopiles</taxon>
        <taxon>Ochrophyta</taxon>
        <taxon>Bacillariophyta</taxon>
        <taxon>Fragilariophyceae</taxon>
        <taxon>Fragilariophycidae</taxon>
        <taxon>Rhabdonematales</taxon>
        <taxon>Grammatophoraceae</taxon>
        <taxon>Grammatophora</taxon>
    </lineage>
</organism>
<feature type="transmembrane region" description="Helical" evidence="2">
    <location>
        <begin position="29"/>
        <end position="51"/>
    </location>
</feature>
<name>A0A7S1Y6W1_9STRA</name>
<sequence>MVEFNKMYVMLPVMFAARKLDGEDPDTIFYLRIAYGVVQGVIILLVLYTYIQATSAAAKGKSTTIYVPPAPSPFADPNAKKKYQKVEYESYVINQARSLLGSTLFGICLTAGLHYYRGMVMGLAMQAVMAPFNVAENHLVKALVMGKGIAPENRVFEEKVEGELTEEDEIVDAQGNALGTGNAAGDASRSITAADAKGDTDKPFEEVLLDTWDDGAKADLGGLMDRITKENCNFKTKESGWTPLMILSGLGGVKGSGSAIRQVMELGGNPAMVDGEGWNALHWAAFHGSVEGAKALKEQSSLLTVKDIKDGKTPLMHAKAEGNDEVAKILQEMEDSVAAGEKGTDKDDGLRKRK</sequence>
<accession>A0A7S1Y6W1</accession>
<feature type="region of interest" description="Disordered" evidence="1">
    <location>
        <begin position="333"/>
        <end position="354"/>
    </location>
</feature>
<reference evidence="3" key="1">
    <citation type="submission" date="2021-01" db="EMBL/GenBank/DDBJ databases">
        <authorList>
            <person name="Corre E."/>
            <person name="Pelletier E."/>
            <person name="Niang G."/>
            <person name="Scheremetjew M."/>
            <person name="Finn R."/>
            <person name="Kale V."/>
            <person name="Holt S."/>
            <person name="Cochrane G."/>
            <person name="Meng A."/>
            <person name="Brown T."/>
            <person name="Cohen L."/>
        </authorList>
    </citation>
    <scope>NUCLEOTIDE SEQUENCE</scope>
    <source>
        <strain evidence="3">CCMP 410</strain>
    </source>
</reference>
<evidence type="ECO:0000256" key="2">
    <source>
        <dbReference type="SAM" id="Phobius"/>
    </source>
</evidence>
<keyword evidence="2" id="KW-0472">Membrane</keyword>
<protein>
    <submittedName>
        <fullName evidence="3">Uncharacterized protein</fullName>
    </submittedName>
</protein>
<dbReference type="InterPro" id="IPR002110">
    <property type="entry name" value="Ankyrin_rpt"/>
</dbReference>
<evidence type="ECO:0000256" key="1">
    <source>
        <dbReference type="SAM" id="MobiDB-lite"/>
    </source>
</evidence>
<dbReference type="Gene3D" id="1.25.40.20">
    <property type="entry name" value="Ankyrin repeat-containing domain"/>
    <property type="match status" value="1"/>
</dbReference>